<reference evidence="1 2" key="2">
    <citation type="submission" date="2020-03" db="EMBL/GenBank/DDBJ databases">
        <authorList>
            <person name="Ichikawa N."/>
            <person name="Kimura A."/>
            <person name="Kitahashi Y."/>
            <person name="Uohara A."/>
        </authorList>
    </citation>
    <scope>NUCLEOTIDE SEQUENCE [LARGE SCALE GENOMIC DNA]</scope>
    <source>
        <strain evidence="1 2">NBRC 108638</strain>
    </source>
</reference>
<name>A0A6V8KMW4_9ACTN</name>
<sequence length="184" mass="19722">MGELTTERFAELRQRSSLLVAGLLVFPRLDGDLDAKRELIGAGQAFALIQRGHLRFAGVADAPMVARAEVPPDEELRPEEALLVDELCPTAEPAPFPRYGPILARLGPVIESRAHAEGLLRRPAIGLLAGRFGRTRAGNQLAGDLLALRDDLRSYAAGGDPARIEPAAQAAAQPYAIMLGVRVM</sequence>
<evidence type="ECO:0000313" key="1">
    <source>
        <dbReference type="EMBL" id="GFJ86493.1"/>
    </source>
</evidence>
<dbReference type="EMBL" id="BLPG01000001">
    <property type="protein sequence ID" value="GFJ86493.1"/>
    <property type="molecule type" value="Genomic_DNA"/>
</dbReference>
<proteinExistence type="predicted"/>
<keyword evidence="2" id="KW-1185">Reference proteome</keyword>
<evidence type="ECO:0000313" key="2">
    <source>
        <dbReference type="Proteomes" id="UP000482960"/>
    </source>
</evidence>
<accession>A0A6V8KMW4</accession>
<reference evidence="1 2" key="1">
    <citation type="submission" date="2020-03" db="EMBL/GenBank/DDBJ databases">
        <title>Whole genome shotgun sequence of Phytohabitans rumicis NBRC 108638.</title>
        <authorList>
            <person name="Komaki H."/>
            <person name="Tamura T."/>
        </authorList>
    </citation>
    <scope>NUCLEOTIDE SEQUENCE [LARGE SCALE GENOMIC DNA]</scope>
    <source>
        <strain evidence="1 2">NBRC 108638</strain>
    </source>
</reference>
<dbReference type="Proteomes" id="UP000482960">
    <property type="component" value="Unassembled WGS sequence"/>
</dbReference>
<dbReference type="AlphaFoldDB" id="A0A6V8KMW4"/>
<protein>
    <submittedName>
        <fullName evidence="1">Uncharacterized protein</fullName>
    </submittedName>
</protein>
<dbReference type="RefSeq" id="WP_173072989.1">
    <property type="nucleotide sequence ID" value="NZ_BAABJB010000008.1"/>
</dbReference>
<organism evidence="1 2">
    <name type="scientific">Phytohabitans rumicis</name>
    <dbReference type="NCBI Taxonomy" id="1076125"/>
    <lineage>
        <taxon>Bacteria</taxon>
        <taxon>Bacillati</taxon>
        <taxon>Actinomycetota</taxon>
        <taxon>Actinomycetes</taxon>
        <taxon>Micromonosporales</taxon>
        <taxon>Micromonosporaceae</taxon>
    </lineage>
</organism>
<gene>
    <name evidence="1" type="ORF">Prum_001350</name>
</gene>
<comment type="caution">
    <text evidence="1">The sequence shown here is derived from an EMBL/GenBank/DDBJ whole genome shotgun (WGS) entry which is preliminary data.</text>
</comment>